<dbReference type="RefSeq" id="WP_149749915.1">
    <property type="nucleotide sequence ID" value="NZ_VUJW01000003.1"/>
</dbReference>
<feature type="chain" id="PRO_5022720257" description="Lipoprotein" evidence="1">
    <location>
        <begin position="20"/>
        <end position="346"/>
    </location>
</feature>
<evidence type="ECO:0000313" key="2">
    <source>
        <dbReference type="EMBL" id="KAA1427551.1"/>
    </source>
</evidence>
<accession>A0A5B1M473</accession>
<name>A0A5B1M473_9ACTN</name>
<dbReference type="Proteomes" id="UP000324351">
    <property type="component" value="Unassembled WGS sequence"/>
</dbReference>
<feature type="signal peptide" evidence="1">
    <location>
        <begin position="1"/>
        <end position="19"/>
    </location>
</feature>
<organism evidence="2 3">
    <name type="scientific">Nocardioides antri</name>
    <dbReference type="NCBI Taxonomy" id="2607659"/>
    <lineage>
        <taxon>Bacteria</taxon>
        <taxon>Bacillati</taxon>
        <taxon>Actinomycetota</taxon>
        <taxon>Actinomycetes</taxon>
        <taxon>Propionibacteriales</taxon>
        <taxon>Nocardioidaceae</taxon>
        <taxon>Nocardioides</taxon>
    </lineage>
</organism>
<evidence type="ECO:0000313" key="3">
    <source>
        <dbReference type="Proteomes" id="UP000324351"/>
    </source>
</evidence>
<dbReference type="PROSITE" id="PS51257">
    <property type="entry name" value="PROKAR_LIPOPROTEIN"/>
    <property type="match status" value="1"/>
</dbReference>
<protein>
    <recommendedName>
        <fullName evidence="4">Lipoprotein</fullName>
    </recommendedName>
</protein>
<proteinExistence type="predicted"/>
<keyword evidence="1" id="KW-0732">Signal</keyword>
<dbReference type="EMBL" id="VUJW01000003">
    <property type="protein sequence ID" value="KAA1427551.1"/>
    <property type="molecule type" value="Genomic_DNA"/>
</dbReference>
<reference evidence="2 3" key="1">
    <citation type="submission" date="2019-09" db="EMBL/GenBank/DDBJ databases">
        <title>Nocardioides panacisoli sp. nov., isolated from the soil of a ginseng field.</title>
        <authorList>
            <person name="Cho C."/>
        </authorList>
    </citation>
    <scope>NUCLEOTIDE SEQUENCE [LARGE SCALE GENOMIC DNA]</scope>
    <source>
        <strain evidence="2 3">BN140041</strain>
    </source>
</reference>
<evidence type="ECO:0008006" key="4">
    <source>
        <dbReference type="Google" id="ProtNLM"/>
    </source>
</evidence>
<reference evidence="2 3" key="2">
    <citation type="submission" date="2019-09" db="EMBL/GenBank/DDBJ databases">
        <authorList>
            <person name="Jin C."/>
        </authorList>
    </citation>
    <scope>NUCLEOTIDE SEQUENCE [LARGE SCALE GENOMIC DNA]</scope>
    <source>
        <strain evidence="2 3">BN140041</strain>
    </source>
</reference>
<sequence length="346" mass="38204">MLARIALASILVVLTPSLAACGDEAAEIADGDVVRARADDQFTSGRRTTITLPIGQLLVRAPKPVDEAAADETRSREAVSAPSGSVLVPITWQWDTWGSDRLGGIVDTRDTPHVDLVTEDGRYRLPPPDQDAVGGESFYVVVAGKAEERSLEIDFDGETQTLDLVTGDREEGRAAALYDIDEERLRKKDCSKETWFESRTVSAEFSCALIGPVLTPYAAGEWAPDGSLWLAVTLSTEMRIYGETNLFGTGARYLATDVKVRPEIDGERPDLELSTEDDADVCPIRSKYTCGWSKHLLFEVPEDDPEQGPLDLEVTYRLVLNNSWGNWDPPRRQRASAEETLKIWMD</sequence>
<comment type="caution">
    <text evidence="2">The sequence shown here is derived from an EMBL/GenBank/DDBJ whole genome shotgun (WGS) entry which is preliminary data.</text>
</comment>
<dbReference type="AlphaFoldDB" id="A0A5B1M473"/>
<keyword evidence="3" id="KW-1185">Reference proteome</keyword>
<evidence type="ECO:0000256" key="1">
    <source>
        <dbReference type="SAM" id="SignalP"/>
    </source>
</evidence>
<gene>
    <name evidence="2" type="ORF">F0U47_08820</name>
</gene>